<feature type="domain" description="FlgO" evidence="1">
    <location>
        <begin position="134"/>
        <end position="260"/>
    </location>
</feature>
<dbReference type="Pfam" id="PF17680">
    <property type="entry name" value="FlgO"/>
    <property type="match status" value="1"/>
</dbReference>
<dbReference type="Gene3D" id="3.40.50.10610">
    <property type="entry name" value="ABC-type transport auxiliary lipoprotein component"/>
    <property type="match status" value="1"/>
</dbReference>
<sequence length="272" mass="30083">MKRLIPTVILLLSAIWNCNENTADFAILSAPVAYSLAKNAIKQEKPDGQITIVASWQSLNFENNQWPHGNLNFIITTPDYPGKKVYIQYVFNGTYTATAIVTMPDKKPTQYQVNLYESALILGQAASAETYIQDIAKKISPSLKDRKVAVLDFQGVLGEKNIFGKRIAESFISTLASSNVKVVERKLLDPLLDEMKFQTDGLAKGDGNEVRNKIGKFLGANTIITGTIKNEREELIINARAIDLTEGLILGASQTVIPKYLIKETDLVTMSK</sequence>
<accession>A0ABM7UM99</accession>
<reference evidence="2 3" key="1">
    <citation type="submission" date="2021-08" db="EMBL/GenBank/DDBJ databases">
        <title>Complete genome sequence of Leptospira kobayashii strain E30.</title>
        <authorList>
            <person name="Nakao R."/>
            <person name="Nakamura S."/>
            <person name="Masuzawa T."/>
            <person name="Koizumi N."/>
        </authorList>
    </citation>
    <scope>NUCLEOTIDE SEQUENCE [LARGE SCALE GENOMIC DNA]</scope>
    <source>
        <strain evidence="2 3">E30</strain>
    </source>
</reference>
<dbReference type="EMBL" id="AP025028">
    <property type="protein sequence ID" value="BDA80157.1"/>
    <property type="molecule type" value="Genomic_DNA"/>
</dbReference>
<evidence type="ECO:0000313" key="3">
    <source>
        <dbReference type="Proteomes" id="UP000245263"/>
    </source>
</evidence>
<proteinExistence type="predicted"/>
<gene>
    <name evidence="2" type="ORF">LPTSP3_g30870</name>
</gene>
<evidence type="ECO:0000259" key="1">
    <source>
        <dbReference type="Pfam" id="PF17680"/>
    </source>
</evidence>
<dbReference type="RefSeq" id="WP_109020939.1">
    <property type="nucleotide sequence ID" value="NZ_AP025028.1"/>
</dbReference>
<organism evidence="2 3">
    <name type="scientific">Leptospira kobayashii</name>
    <dbReference type="NCBI Taxonomy" id="1917830"/>
    <lineage>
        <taxon>Bacteria</taxon>
        <taxon>Pseudomonadati</taxon>
        <taxon>Spirochaetota</taxon>
        <taxon>Spirochaetia</taxon>
        <taxon>Leptospirales</taxon>
        <taxon>Leptospiraceae</taxon>
        <taxon>Leptospira</taxon>
    </lineage>
</organism>
<protein>
    <recommendedName>
        <fullName evidence="1">FlgO domain-containing protein</fullName>
    </recommendedName>
</protein>
<dbReference type="Proteomes" id="UP000245263">
    <property type="component" value="Chromosome 1"/>
</dbReference>
<keyword evidence="3" id="KW-1185">Reference proteome</keyword>
<dbReference type="InterPro" id="IPR041215">
    <property type="entry name" value="FlgO_dom"/>
</dbReference>
<name>A0ABM7UM99_9LEPT</name>
<evidence type="ECO:0000313" key="2">
    <source>
        <dbReference type="EMBL" id="BDA80157.1"/>
    </source>
</evidence>